<name>A0ABP0HZ33_9DINO</name>
<keyword evidence="3" id="KW-1185">Reference proteome</keyword>
<gene>
    <name evidence="2" type="ORF">CCMP2556_LOCUS3819</name>
</gene>
<dbReference type="EMBL" id="CAXAMN010001519">
    <property type="protein sequence ID" value="CAK8994866.1"/>
    <property type="molecule type" value="Genomic_DNA"/>
</dbReference>
<feature type="signal peptide" evidence="1">
    <location>
        <begin position="1"/>
        <end position="29"/>
    </location>
</feature>
<reference evidence="2 3" key="1">
    <citation type="submission" date="2024-02" db="EMBL/GenBank/DDBJ databases">
        <authorList>
            <person name="Chen Y."/>
            <person name="Shah S."/>
            <person name="Dougan E. K."/>
            <person name="Thang M."/>
            <person name="Chan C."/>
        </authorList>
    </citation>
    <scope>NUCLEOTIDE SEQUENCE [LARGE SCALE GENOMIC DNA]</scope>
</reference>
<organism evidence="2 3">
    <name type="scientific">Durusdinium trenchii</name>
    <dbReference type="NCBI Taxonomy" id="1381693"/>
    <lineage>
        <taxon>Eukaryota</taxon>
        <taxon>Sar</taxon>
        <taxon>Alveolata</taxon>
        <taxon>Dinophyceae</taxon>
        <taxon>Suessiales</taxon>
        <taxon>Symbiodiniaceae</taxon>
        <taxon>Durusdinium</taxon>
    </lineage>
</organism>
<evidence type="ECO:0000313" key="3">
    <source>
        <dbReference type="Proteomes" id="UP001642484"/>
    </source>
</evidence>
<dbReference type="Proteomes" id="UP001642484">
    <property type="component" value="Unassembled WGS sequence"/>
</dbReference>
<keyword evidence="1" id="KW-0732">Signal</keyword>
<feature type="chain" id="PRO_5045792019" evidence="1">
    <location>
        <begin position="30"/>
        <end position="165"/>
    </location>
</feature>
<accession>A0ABP0HZ33</accession>
<comment type="caution">
    <text evidence="2">The sequence shown here is derived from an EMBL/GenBank/DDBJ whole genome shotgun (WGS) entry which is preliminary data.</text>
</comment>
<proteinExistence type="predicted"/>
<sequence>MKVILMPTMAKLLCFFCGMICGHCYCAGAKPKIQPCNMYIMNVQLVYIIRYRFDLRQALGAGSVAGGLVVCGSLSAVGAVAGAGLAFAVKRLLADQAGQADRTSEYYDCPLRLLGSADDVFHLFGASLEFPPEDGLGTDAEVEDTPRLEAAGWYAVRVQPGSAPV</sequence>
<protein>
    <submittedName>
        <fullName evidence="2">Uncharacterized protein</fullName>
    </submittedName>
</protein>
<evidence type="ECO:0000256" key="1">
    <source>
        <dbReference type="SAM" id="SignalP"/>
    </source>
</evidence>
<evidence type="ECO:0000313" key="2">
    <source>
        <dbReference type="EMBL" id="CAK8994866.1"/>
    </source>
</evidence>